<comment type="caution">
    <text evidence="1">The sequence shown here is derived from an EMBL/GenBank/DDBJ whole genome shotgun (WGS) entry which is preliminary data.</text>
</comment>
<reference evidence="1" key="1">
    <citation type="submission" date="2024-07" db="EMBL/GenBank/DDBJ databases">
        <title>A survey of Mimosa microsymbionts across Brazilian biomes reveals a high diversity of Paraburkholderia nodulating endemic species, but also that Cupriavidus is common as a symbiont of widespread species.</title>
        <authorList>
            <person name="Rouws L."/>
            <person name="Barauna A."/>
            <person name="Beukes C."/>
            <person name="Rouws J.R.C."/>
            <person name="De Faria S.M."/>
            <person name="Gross E."/>
            <person name="Bueno Dos Reis Junior F."/>
            <person name="Simon M.F."/>
            <person name="Maluk M."/>
            <person name="Odee D.W."/>
            <person name="Kenicer G."/>
            <person name="Young J.P.W."/>
            <person name="Reis V.M."/>
            <person name="Zilli J."/>
            <person name="James E.K."/>
        </authorList>
    </citation>
    <scope>NUCLEOTIDE SEQUENCE</scope>
    <source>
        <strain evidence="1">EG181B</strain>
    </source>
</reference>
<gene>
    <name evidence="1" type="ORF">AB4Y32_12540</name>
</gene>
<dbReference type="EMBL" id="JBFRCH010000005">
    <property type="protein sequence ID" value="MEX3932616.1"/>
    <property type="molecule type" value="Genomic_DNA"/>
</dbReference>
<accession>A0ACC6TZ11</accession>
<dbReference type="Proteomes" id="UP001558850">
    <property type="component" value="Unassembled WGS sequence"/>
</dbReference>
<proteinExistence type="predicted"/>
<keyword evidence="2" id="KW-1185">Reference proteome</keyword>
<organism evidence="1 2">
    <name type="scientific">Paraburkholderia phymatum</name>
    <dbReference type="NCBI Taxonomy" id="148447"/>
    <lineage>
        <taxon>Bacteria</taxon>
        <taxon>Pseudomonadati</taxon>
        <taxon>Pseudomonadota</taxon>
        <taxon>Betaproteobacteria</taxon>
        <taxon>Burkholderiales</taxon>
        <taxon>Burkholderiaceae</taxon>
        <taxon>Paraburkholderia</taxon>
    </lineage>
</organism>
<evidence type="ECO:0000313" key="1">
    <source>
        <dbReference type="EMBL" id="MEX3932616.1"/>
    </source>
</evidence>
<name>A0ACC6TZ11_9BURK</name>
<sequence length="194" mass="20325">MTLLTPEQFAAAQKANLETLFGLTSKAFEGVEKLVELNLQVVKSTIAESQENAQRALSVKDAQELLALQAGLTQPVAEKVLSYGRHLYEIASATQAEFARVAEAQYEEQNKKVQALVENVAKNAPAGSETAVAVIKSAITAANTTYETVQKATKQAVEIAESNFNAAATAASKAASQAAAQASRTAASAKKAAV</sequence>
<protein>
    <submittedName>
        <fullName evidence="1">Phasin family protein</fullName>
    </submittedName>
</protein>
<evidence type="ECO:0000313" key="2">
    <source>
        <dbReference type="Proteomes" id="UP001558850"/>
    </source>
</evidence>